<evidence type="ECO:0000256" key="4">
    <source>
        <dbReference type="RuleBase" id="RU003718"/>
    </source>
</evidence>
<dbReference type="GO" id="GO:0015020">
    <property type="term" value="F:glucuronosyltransferase activity"/>
    <property type="evidence" value="ECO:0007669"/>
    <property type="project" value="UniProtKB-EC"/>
</dbReference>
<accession>B4JG62</accession>
<organism evidence="7">
    <name type="scientific">Drosophila grimshawi</name>
    <name type="common">Hawaiian fruit fly</name>
    <name type="synonym">Idiomyia grimshawi</name>
    <dbReference type="NCBI Taxonomy" id="7222"/>
    <lineage>
        <taxon>Eukaryota</taxon>
        <taxon>Metazoa</taxon>
        <taxon>Ecdysozoa</taxon>
        <taxon>Arthropoda</taxon>
        <taxon>Hexapoda</taxon>
        <taxon>Insecta</taxon>
        <taxon>Pterygota</taxon>
        <taxon>Neoptera</taxon>
        <taxon>Endopterygota</taxon>
        <taxon>Diptera</taxon>
        <taxon>Brachycera</taxon>
        <taxon>Muscomorpha</taxon>
        <taxon>Ephydroidea</taxon>
        <taxon>Drosophilidae</taxon>
        <taxon>Drosophila</taxon>
        <taxon>Hawaiian Drosophila</taxon>
    </lineage>
</organism>
<evidence type="ECO:0000256" key="1">
    <source>
        <dbReference type="ARBA" id="ARBA00009995"/>
    </source>
</evidence>
<dbReference type="PANTHER" id="PTHR48043:SF159">
    <property type="entry name" value="EG:EG0003.4 PROTEIN-RELATED"/>
    <property type="match status" value="1"/>
</dbReference>
<dbReference type="GO" id="GO:0016020">
    <property type="term" value="C:membrane"/>
    <property type="evidence" value="ECO:0007669"/>
    <property type="project" value="UniProtKB-SubCell"/>
</dbReference>
<dbReference type="OMA" id="TCGADWN"/>
<keyword evidence="5" id="KW-0732">Signal</keyword>
<evidence type="ECO:0000256" key="3">
    <source>
        <dbReference type="ARBA" id="ARBA00022679"/>
    </source>
</evidence>
<sequence length="510" mass="59083">MRLQQLPVGGLALATLLLLQHLCPSTRAARILFVFPFDMLSQCKLLTPYLLALHERGHQLTIIHAFDCDTMKQFHSIFVKDRHDTDSDFDAHQWDTVSEWVVLMSIRNFFVKIVLNVLESPEVQQLMHSNVSYDLVVLEPSNTDGLFGLAAHFNAILIGLGTCGSDWTMETFVGYRGSSTFEPVMWTGFNKGITLIERFYNWIRMSEEWMLYWLIFQPAQRAIHEHFFGHLEQSFEEIRQNFSLILLNQHFSFFEARASVPSMVDVGGMHVPKQLPTLPAELEQFIEEAQHGVIVMSLGPEIKSKDLPAEKLRIIVDTFEALPQRIIWKFEGNVRPNVSSSIYMSEWLPQQEIVAHPNCRLLISHGGILSIIEAAYYGKPVLGFPVFFDQFRNLERMQVEGMAQRLDISTLTRLEFETALREMLALPQYRRKALELSQRVRDQPMHPLDVAVFWTEYVWRHQGAPYMRVSTSKVKLFDYYYLDNILGVLSRFGLLIGLVVYVLCKLFKWR</sequence>
<keyword evidence="3 4" id="KW-0808">Transferase</keyword>
<dbReference type="AlphaFoldDB" id="B4JG62"/>
<dbReference type="InterPro" id="IPR002213">
    <property type="entry name" value="UDP_glucos_trans"/>
</dbReference>
<keyword evidence="2 4" id="KW-0328">Glycosyltransferase</keyword>
<dbReference type="PROSITE" id="PS00375">
    <property type="entry name" value="UDPGT"/>
    <property type="match status" value="1"/>
</dbReference>
<keyword evidence="5" id="KW-1133">Transmembrane helix</keyword>
<dbReference type="PANTHER" id="PTHR48043">
    <property type="entry name" value="EG:EG0003.4 PROTEIN-RELATED"/>
    <property type="match status" value="1"/>
</dbReference>
<dbReference type="EMBL" id="CH916369">
    <property type="protein sequence ID" value="EDV93629.1"/>
    <property type="molecule type" value="Genomic_DNA"/>
</dbReference>
<evidence type="ECO:0000256" key="5">
    <source>
        <dbReference type="RuleBase" id="RU362059"/>
    </source>
</evidence>
<dbReference type="Gene3D" id="3.40.50.2000">
    <property type="entry name" value="Glycogen Phosphorylase B"/>
    <property type="match status" value="1"/>
</dbReference>
<dbReference type="SUPFAM" id="SSF53756">
    <property type="entry name" value="UDP-Glycosyltransferase/glycogen phosphorylase"/>
    <property type="match status" value="1"/>
</dbReference>
<comment type="catalytic activity">
    <reaction evidence="5">
        <text>glucuronate acceptor + UDP-alpha-D-glucuronate = acceptor beta-D-glucuronoside + UDP + H(+)</text>
        <dbReference type="Rhea" id="RHEA:21032"/>
        <dbReference type="ChEBI" id="CHEBI:15378"/>
        <dbReference type="ChEBI" id="CHEBI:58052"/>
        <dbReference type="ChEBI" id="CHEBI:58223"/>
        <dbReference type="ChEBI" id="CHEBI:132367"/>
        <dbReference type="ChEBI" id="CHEBI:132368"/>
        <dbReference type="EC" id="2.4.1.17"/>
    </reaction>
</comment>
<name>B4JG62_DROGR</name>
<evidence type="ECO:0000256" key="2">
    <source>
        <dbReference type="ARBA" id="ARBA00022676"/>
    </source>
</evidence>
<feature type="signal peptide" evidence="5">
    <location>
        <begin position="1"/>
        <end position="28"/>
    </location>
</feature>
<protein>
    <recommendedName>
        <fullName evidence="5">UDP-glucuronosyltransferase</fullName>
        <ecNumber evidence="5">2.4.1.17</ecNumber>
    </recommendedName>
</protein>
<dbReference type="STRING" id="7222.B4JG62"/>
<keyword evidence="7" id="KW-1185">Reference proteome</keyword>
<evidence type="ECO:0000313" key="6">
    <source>
        <dbReference type="EMBL" id="EDV93629.1"/>
    </source>
</evidence>
<proteinExistence type="inferred from homology"/>
<evidence type="ECO:0000313" key="7">
    <source>
        <dbReference type="Proteomes" id="UP000001070"/>
    </source>
</evidence>
<dbReference type="EC" id="2.4.1.17" evidence="5"/>
<comment type="similarity">
    <text evidence="1 4">Belongs to the UDP-glycosyltransferase family.</text>
</comment>
<dbReference type="InterPro" id="IPR050271">
    <property type="entry name" value="UDP-glycosyltransferase"/>
</dbReference>
<feature type="transmembrane region" description="Helical" evidence="5">
    <location>
        <begin position="479"/>
        <end position="504"/>
    </location>
</feature>
<reference evidence="6 7" key="1">
    <citation type="journal article" date="2007" name="Nature">
        <title>Evolution of genes and genomes on the Drosophila phylogeny.</title>
        <authorList>
            <consortium name="Drosophila 12 Genomes Consortium"/>
            <person name="Clark A.G."/>
            <person name="Eisen M.B."/>
            <person name="Smith D.R."/>
            <person name="Bergman C.M."/>
            <person name="Oliver B."/>
            <person name="Markow T.A."/>
            <person name="Kaufman T.C."/>
            <person name="Kellis M."/>
            <person name="Gelbart W."/>
            <person name="Iyer V.N."/>
            <person name="Pollard D.A."/>
            <person name="Sackton T.B."/>
            <person name="Larracuente A.M."/>
            <person name="Singh N.D."/>
            <person name="Abad J.P."/>
            <person name="Abt D.N."/>
            <person name="Adryan B."/>
            <person name="Aguade M."/>
            <person name="Akashi H."/>
            <person name="Anderson W.W."/>
            <person name="Aquadro C.F."/>
            <person name="Ardell D.H."/>
            <person name="Arguello R."/>
            <person name="Artieri C.G."/>
            <person name="Barbash D.A."/>
            <person name="Barker D."/>
            <person name="Barsanti P."/>
            <person name="Batterham P."/>
            <person name="Batzoglou S."/>
            <person name="Begun D."/>
            <person name="Bhutkar A."/>
            <person name="Blanco E."/>
            <person name="Bosak S.A."/>
            <person name="Bradley R.K."/>
            <person name="Brand A.D."/>
            <person name="Brent M.R."/>
            <person name="Brooks A.N."/>
            <person name="Brown R.H."/>
            <person name="Butlin R.K."/>
            <person name="Caggese C."/>
            <person name="Calvi B.R."/>
            <person name="Bernardo de Carvalho A."/>
            <person name="Caspi A."/>
            <person name="Castrezana S."/>
            <person name="Celniker S.E."/>
            <person name="Chang J.L."/>
            <person name="Chapple C."/>
            <person name="Chatterji S."/>
            <person name="Chinwalla A."/>
            <person name="Civetta A."/>
            <person name="Clifton S.W."/>
            <person name="Comeron J.M."/>
            <person name="Costello J.C."/>
            <person name="Coyne J.A."/>
            <person name="Daub J."/>
            <person name="David R.G."/>
            <person name="Delcher A.L."/>
            <person name="Delehaunty K."/>
            <person name="Do C.B."/>
            <person name="Ebling H."/>
            <person name="Edwards K."/>
            <person name="Eickbush T."/>
            <person name="Evans J.D."/>
            <person name="Filipski A."/>
            <person name="Findeiss S."/>
            <person name="Freyhult E."/>
            <person name="Fulton L."/>
            <person name="Fulton R."/>
            <person name="Garcia A.C."/>
            <person name="Gardiner A."/>
            <person name="Garfield D.A."/>
            <person name="Garvin B.E."/>
            <person name="Gibson G."/>
            <person name="Gilbert D."/>
            <person name="Gnerre S."/>
            <person name="Godfrey J."/>
            <person name="Good R."/>
            <person name="Gotea V."/>
            <person name="Gravely B."/>
            <person name="Greenberg A.J."/>
            <person name="Griffiths-Jones S."/>
            <person name="Gross S."/>
            <person name="Guigo R."/>
            <person name="Gustafson E.A."/>
            <person name="Haerty W."/>
            <person name="Hahn M.W."/>
            <person name="Halligan D.L."/>
            <person name="Halpern A.L."/>
            <person name="Halter G.M."/>
            <person name="Han M.V."/>
            <person name="Heger A."/>
            <person name="Hillier L."/>
            <person name="Hinrichs A.S."/>
            <person name="Holmes I."/>
            <person name="Hoskins R.A."/>
            <person name="Hubisz M.J."/>
            <person name="Hultmark D."/>
            <person name="Huntley M.A."/>
            <person name="Jaffe D.B."/>
            <person name="Jagadeeshan S."/>
            <person name="Jeck W.R."/>
            <person name="Johnson J."/>
            <person name="Jones C.D."/>
            <person name="Jordan W.C."/>
            <person name="Karpen G.H."/>
            <person name="Kataoka E."/>
            <person name="Keightley P.D."/>
            <person name="Kheradpour P."/>
            <person name="Kirkness E.F."/>
            <person name="Koerich L.B."/>
            <person name="Kristiansen K."/>
            <person name="Kudrna D."/>
            <person name="Kulathinal R.J."/>
            <person name="Kumar S."/>
            <person name="Kwok R."/>
            <person name="Lander E."/>
            <person name="Langley C.H."/>
            <person name="Lapoint R."/>
            <person name="Lazzaro B.P."/>
            <person name="Lee S.J."/>
            <person name="Levesque L."/>
            <person name="Li R."/>
            <person name="Lin C.F."/>
            <person name="Lin M.F."/>
            <person name="Lindblad-Toh K."/>
            <person name="Llopart A."/>
            <person name="Long M."/>
            <person name="Low L."/>
            <person name="Lozovsky E."/>
            <person name="Lu J."/>
            <person name="Luo M."/>
            <person name="Machado C.A."/>
            <person name="Makalowski W."/>
            <person name="Marzo M."/>
            <person name="Matsuda M."/>
            <person name="Matzkin L."/>
            <person name="McAllister B."/>
            <person name="McBride C.S."/>
            <person name="McKernan B."/>
            <person name="McKernan K."/>
            <person name="Mendez-Lago M."/>
            <person name="Minx P."/>
            <person name="Mollenhauer M.U."/>
            <person name="Montooth K."/>
            <person name="Mount S.M."/>
            <person name="Mu X."/>
            <person name="Myers E."/>
            <person name="Negre B."/>
            <person name="Newfeld S."/>
            <person name="Nielsen R."/>
            <person name="Noor M.A."/>
            <person name="O'Grady P."/>
            <person name="Pachter L."/>
            <person name="Papaceit M."/>
            <person name="Parisi M.J."/>
            <person name="Parisi M."/>
            <person name="Parts L."/>
            <person name="Pedersen J.S."/>
            <person name="Pesole G."/>
            <person name="Phillippy A.M."/>
            <person name="Ponting C.P."/>
            <person name="Pop M."/>
            <person name="Porcelli D."/>
            <person name="Powell J.R."/>
            <person name="Prohaska S."/>
            <person name="Pruitt K."/>
            <person name="Puig M."/>
            <person name="Quesneville H."/>
            <person name="Ram K.R."/>
            <person name="Rand D."/>
            <person name="Rasmussen M.D."/>
            <person name="Reed L.K."/>
            <person name="Reenan R."/>
            <person name="Reily A."/>
            <person name="Remington K.A."/>
            <person name="Rieger T.T."/>
            <person name="Ritchie M.G."/>
            <person name="Robin C."/>
            <person name="Rogers Y.H."/>
            <person name="Rohde C."/>
            <person name="Rozas J."/>
            <person name="Rubenfield M.J."/>
            <person name="Ruiz A."/>
            <person name="Russo S."/>
            <person name="Salzberg S.L."/>
            <person name="Sanchez-Gracia A."/>
            <person name="Saranga D.J."/>
            <person name="Sato H."/>
            <person name="Schaeffer S.W."/>
            <person name="Schatz M.C."/>
            <person name="Schlenke T."/>
            <person name="Schwartz R."/>
            <person name="Segarra C."/>
            <person name="Singh R.S."/>
            <person name="Sirot L."/>
            <person name="Sirota M."/>
            <person name="Sisneros N.B."/>
            <person name="Smith C.D."/>
            <person name="Smith T.F."/>
            <person name="Spieth J."/>
            <person name="Stage D.E."/>
            <person name="Stark A."/>
            <person name="Stephan W."/>
            <person name="Strausberg R.L."/>
            <person name="Strempel S."/>
            <person name="Sturgill D."/>
            <person name="Sutton G."/>
            <person name="Sutton G.G."/>
            <person name="Tao W."/>
            <person name="Teichmann S."/>
            <person name="Tobari Y.N."/>
            <person name="Tomimura Y."/>
            <person name="Tsolas J.M."/>
            <person name="Valente V.L."/>
            <person name="Venter E."/>
            <person name="Venter J.C."/>
            <person name="Vicario S."/>
            <person name="Vieira F.G."/>
            <person name="Vilella A.J."/>
            <person name="Villasante A."/>
            <person name="Walenz B."/>
            <person name="Wang J."/>
            <person name="Wasserman M."/>
            <person name="Watts T."/>
            <person name="Wilson D."/>
            <person name="Wilson R.K."/>
            <person name="Wing R.A."/>
            <person name="Wolfner M.F."/>
            <person name="Wong A."/>
            <person name="Wong G.K."/>
            <person name="Wu C.I."/>
            <person name="Wu G."/>
            <person name="Yamamoto D."/>
            <person name="Yang H.P."/>
            <person name="Yang S.P."/>
            <person name="Yorke J.A."/>
            <person name="Yoshida K."/>
            <person name="Zdobnov E."/>
            <person name="Zhang P."/>
            <person name="Zhang Y."/>
            <person name="Zimin A.V."/>
            <person name="Baldwin J."/>
            <person name="Abdouelleil A."/>
            <person name="Abdulkadir J."/>
            <person name="Abebe A."/>
            <person name="Abera B."/>
            <person name="Abreu J."/>
            <person name="Acer S.C."/>
            <person name="Aftuck L."/>
            <person name="Alexander A."/>
            <person name="An P."/>
            <person name="Anderson E."/>
            <person name="Anderson S."/>
            <person name="Arachi H."/>
            <person name="Azer M."/>
            <person name="Bachantsang P."/>
            <person name="Barry A."/>
            <person name="Bayul T."/>
            <person name="Berlin A."/>
            <person name="Bessette D."/>
            <person name="Bloom T."/>
            <person name="Blye J."/>
            <person name="Boguslavskiy L."/>
            <person name="Bonnet C."/>
            <person name="Boukhgalter B."/>
            <person name="Bourzgui I."/>
            <person name="Brown A."/>
            <person name="Cahill P."/>
            <person name="Channer S."/>
            <person name="Cheshatsang Y."/>
            <person name="Chuda L."/>
            <person name="Citroen M."/>
            <person name="Collymore A."/>
            <person name="Cooke P."/>
            <person name="Costello M."/>
            <person name="D'Aco K."/>
            <person name="Daza R."/>
            <person name="De Haan G."/>
            <person name="DeGray S."/>
            <person name="DeMaso C."/>
            <person name="Dhargay N."/>
            <person name="Dooley K."/>
            <person name="Dooley E."/>
            <person name="Doricent M."/>
            <person name="Dorje P."/>
            <person name="Dorjee K."/>
            <person name="Dupes A."/>
            <person name="Elong R."/>
            <person name="Falk J."/>
            <person name="Farina A."/>
            <person name="Faro S."/>
            <person name="Ferguson D."/>
            <person name="Fisher S."/>
            <person name="Foley C.D."/>
            <person name="Franke A."/>
            <person name="Friedrich D."/>
            <person name="Gadbois L."/>
            <person name="Gearin G."/>
            <person name="Gearin C.R."/>
            <person name="Giannoukos G."/>
            <person name="Goode T."/>
            <person name="Graham J."/>
            <person name="Grandbois E."/>
            <person name="Grewal S."/>
            <person name="Gyaltsen K."/>
            <person name="Hafez N."/>
            <person name="Hagos B."/>
            <person name="Hall J."/>
            <person name="Henson C."/>
            <person name="Hollinger A."/>
            <person name="Honan T."/>
            <person name="Huard M.D."/>
            <person name="Hughes L."/>
            <person name="Hurhula B."/>
            <person name="Husby M.E."/>
            <person name="Kamat A."/>
            <person name="Kanga B."/>
            <person name="Kashin S."/>
            <person name="Khazanovich D."/>
            <person name="Kisner P."/>
            <person name="Lance K."/>
            <person name="Lara M."/>
            <person name="Lee W."/>
            <person name="Lennon N."/>
            <person name="Letendre F."/>
            <person name="LeVine R."/>
            <person name="Lipovsky A."/>
            <person name="Liu X."/>
            <person name="Liu J."/>
            <person name="Liu S."/>
            <person name="Lokyitsang T."/>
            <person name="Lokyitsang Y."/>
            <person name="Lubonja R."/>
            <person name="Lui A."/>
            <person name="MacDonald P."/>
            <person name="Magnisalis V."/>
            <person name="Maru K."/>
            <person name="Matthews C."/>
            <person name="McCusker W."/>
            <person name="McDonough S."/>
            <person name="Mehta T."/>
            <person name="Meldrim J."/>
            <person name="Meneus L."/>
            <person name="Mihai O."/>
            <person name="Mihalev A."/>
            <person name="Mihova T."/>
            <person name="Mittelman R."/>
            <person name="Mlenga V."/>
            <person name="Montmayeur A."/>
            <person name="Mulrain L."/>
            <person name="Navidi A."/>
            <person name="Naylor J."/>
            <person name="Negash T."/>
            <person name="Nguyen T."/>
            <person name="Nguyen N."/>
            <person name="Nicol R."/>
            <person name="Norbu C."/>
            <person name="Norbu N."/>
            <person name="Novod N."/>
            <person name="O'Neill B."/>
            <person name="Osman S."/>
            <person name="Markiewicz E."/>
            <person name="Oyono O.L."/>
            <person name="Patti C."/>
            <person name="Phunkhang P."/>
            <person name="Pierre F."/>
            <person name="Priest M."/>
            <person name="Raghuraman S."/>
            <person name="Rege F."/>
            <person name="Reyes R."/>
            <person name="Rise C."/>
            <person name="Rogov P."/>
            <person name="Ross K."/>
            <person name="Ryan E."/>
            <person name="Settipalli S."/>
            <person name="Shea T."/>
            <person name="Sherpa N."/>
            <person name="Shi L."/>
            <person name="Shih D."/>
            <person name="Sparrow T."/>
            <person name="Spaulding J."/>
            <person name="Stalker J."/>
            <person name="Stange-Thomann N."/>
            <person name="Stavropoulos S."/>
            <person name="Stone C."/>
            <person name="Strader C."/>
            <person name="Tesfaye S."/>
            <person name="Thomson T."/>
            <person name="Thoulutsang Y."/>
            <person name="Thoulutsang D."/>
            <person name="Topham K."/>
            <person name="Topping I."/>
            <person name="Tsamla T."/>
            <person name="Vassiliev H."/>
            <person name="Vo A."/>
            <person name="Wangchuk T."/>
            <person name="Wangdi T."/>
            <person name="Weiand M."/>
            <person name="Wilkinson J."/>
            <person name="Wilson A."/>
            <person name="Yadav S."/>
            <person name="Young G."/>
            <person name="Yu Q."/>
            <person name="Zembek L."/>
            <person name="Zhong D."/>
            <person name="Zimmer A."/>
            <person name="Zwirko Z."/>
            <person name="Jaffe D.B."/>
            <person name="Alvarez P."/>
            <person name="Brockman W."/>
            <person name="Butler J."/>
            <person name="Chin C."/>
            <person name="Gnerre S."/>
            <person name="Grabherr M."/>
            <person name="Kleber M."/>
            <person name="Mauceli E."/>
            <person name="MacCallum I."/>
        </authorList>
    </citation>
    <scope>NUCLEOTIDE SEQUENCE [LARGE SCALE GENOMIC DNA]</scope>
    <source>
        <strain evidence="7">Tucson 15287-2541.00</strain>
    </source>
</reference>
<dbReference type="PhylomeDB" id="B4JG62"/>
<dbReference type="InterPro" id="IPR035595">
    <property type="entry name" value="UDP_glycos_trans_CS"/>
</dbReference>
<dbReference type="eggNOG" id="KOG1192">
    <property type="taxonomic scope" value="Eukaryota"/>
</dbReference>
<gene>
    <name evidence="6" type="primary">Dgri\GH19421</name>
    <name evidence="6" type="ORF">Dgri_GH19421</name>
</gene>
<dbReference type="InParanoid" id="B4JG62"/>
<dbReference type="Pfam" id="PF00201">
    <property type="entry name" value="UDPGT"/>
    <property type="match status" value="1"/>
</dbReference>
<dbReference type="Proteomes" id="UP000001070">
    <property type="component" value="Unassembled WGS sequence"/>
</dbReference>
<dbReference type="FunCoup" id="B4JG62">
    <property type="interactions" value="222"/>
</dbReference>
<keyword evidence="5" id="KW-0812">Transmembrane</keyword>
<feature type="chain" id="PRO_5005123187" description="UDP-glucuronosyltransferase" evidence="5">
    <location>
        <begin position="29"/>
        <end position="510"/>
    </location>
</feature>
<dbReference type="FunFam" id="3.40.50.2000:FF:000021">
    <property type="entry name" value="UDP-glucuronosyltransferase"/>
    <property type="match status" value="1"/>
</dbReference>
<dbReference type="CDD" id="cd03784">
    <property type="entry name" value="GT1_Gtf-like"/>
    <property type="match status" value="1"/>
</dbReference>
<dbReference type="OrthoDB" id="5835829at2759"/>
<comment type="subcellular location">
    <subcellularLocation>
        <location evidence="5">Membrane</location>
        <topology evidence="5">Single-pass membrane protein</topology>
    </subcellularLocation>
</comment>
<dbReference type="KEGG" id="dgr:6564334"/>
<keyword evidence="5" id="KW-0472">Membrane</keyword>
<dbReference type="HOGENOM" id="CLU_012949_0_2_1"/>